<dbReference type="Proteomes" id="UP000887564">
    <property type="component" value="Unplaced"/>
</dbReference>
<evidence type="ECO:0000313" key="3">
    <source>
        <dbReference type="WBParaSite" id="PEQ_0000986501-mRNA-1"/>
    </source>
</evidence>
<feature type="chain" id="PRO_5037609061" evidence="1">
    <location>
        <begin position="19"/>
        <end position="66"/>
    </location>
</feature>
<dbReference type="Pfam" id="PF03054">
    <property type="entry name" value="tRNA_Me_trans"/>
    <property type="match status" value="1"/>
</dbReference>
<keyword evidence="2" id="KW-1185">Reference proteome</keyword>
<dbReference type="GO" id="GO:0002143">
    <property type="term" value="P:tRNA wobble position uridine thiolation"/>
    <property type="evidence" value="ECO:0007669"/>
    <property type="project" value="TreeGrafter"/>
</dbReference>
<dbReference type="AlphaFoldDB" id="A0A914RTP8"/>
<dbReference type="PANTHER" id="PTHR11933">
    <property type="entry name" value="TRNA 5-METHYLAMINOMETHYL-2-THIOURIDYLATE -METHYLTRANSFERASE"/>
    <property type="match status" value="1"/>
</dbReference>
<name>A0A914RTP8_PAREQ</name>
<evidence type="ECO:0000313" key="2">
    <source>
        <dbReference type="Proteomes" id="UP000887564"/>
    </source>
</evidence>
<evidence type="ECO:0000256" key="1">
    <source>
        <dbReference type="SAM" id="SignalP"/>
    </source>
</evidence>
<feature type="signal peptide" evidence="1">
    <location>
        <begin position="1"/>
        <end position="18"/>
    </location>
</feature>
<proteinExistence type="predicted"/>
<reference evidence="3" key="1">
    <citation type="submission" date="2022-11" db="UniProtKB">
        <authorList>
            <consortium name="WormBaseParasite"/>
        </authorList>
    </citation>
    <scope>IDENTIFICATION</scope>
</reference>
<dbReference type="InterPro" id="IPR014729">
    <property type="entry name" value="Rossmann-like_a/b/a_fold"/>
</dbReference>
<dbReference type="GO" id="GO:0005739">
    <property type="term" value="C:mitochondrion"/>
    <property type="evidence" value="ECO:0007669"/>
    <property type="project" value="TreeGrafter"/>
</dbReference>
<sequence length="66" mass="7592">MILFVANEKLLLCVVVVGVNWDHMEEGVNDCPRTKDEADAGKVCDRLGIEFNIVDFTREYWNDVFV</sequence>
<protein>
    <submittedName>
        <fullName evidence="3">Uncharacterized protein</fullName>
    </submittedName>
</protein>
<dbReference type="SUPFAM" id="SSF52402">
    <property type="entry name" value="Adenine nucleotide alpha hydrolases-like"/>
    <property type="match status" value="1"/>
</dbReference>
<dbReference type="PANTHER" id="PTHR11933:SF5">
    <property type="entry name" value="MITOCHONDRIAL TRNA-SPECIFIC 2-THIOURIDYLASE 1"/>
    <property type="match status" value="1"/>
</dbReference>
<dbReference type="Gene3D" id="3.40.50.620">
    <property type="entry name" value="HUPs"/>
    <property type="match status" value="1"/>
</dbReference>
<organism evidence="2 3">
    <name type="scientific">Parascaris equorum</name>
    <name type="common">Equine roundworm</name>
    <dbReference type="NCBI Taxonomy" id="6256"/>
    <lineage>
        <taxon>Eukaryota</taxon>
        <taxon>Metazoa</taxon>
        <taxon>Ecdysozoa</taxon>
        <taxon>Nematoda</taxon>
        <taxon>Chromadorea</taxon>
        <taxon>Rhabditida</taxon>
        <taxon>Spirurina</taxon>
        <taxon>Ascaridomorpha</taxon>
        <taxon>Ascaridoidea</taxon>
        <taxon>Ascarididae</taxon>
        <taxon>Parascaris</taxon>
    </lineage>
</organism>
<accession>A0A914RTP8</accession>
<dbReference type="WBParaSite" id="PEQ_0000986501-mRNA-1">
    <property type="protein sequence ID" value="PEQ_0000986501-mRNA-1"/>
    <property type="gene ID" value="PEQ_0000986501"/>
</dbReference>
<keyword evidence="1" id="KW-0732">Signal</keyword>